<dbReference type="AlphaFoldDB" id="A0A4P9Y0U2"/>
<feature type="region of interest" description="Disordered" evidence="1">
    <location>
        <begin position="167"/>
        <end position="236"/>
    </location>
</feature>
<dbReference type="Proteomes" id="UP000267251">
    <property type="component" value="Unassembled WGS sequence"/>
</dbReference>
<protein>
    <recommendedName>
        <fullName evidence="5">J domain-containing protein</fullName>
    </recommendedName>
</protein>
<dbReference type="OrthoDB" id="10250354at2759"/>
<reference evidence="4" key="1">
    <citation type="journal article" date="2018" name="Nat. Microbiol.">
        <title>Leveraging single-cell genomics to expand the fungal tree of life.</title>
        <authorList>
            <person name="Ahrendt S.R."/>
            <person name="Quandt C.A."/>
            <person name="Ciobanu D."/>
            <person name="Clum A."/>
            <person name="Salamov A."/>
            <person name="Andreopoulos B."/>
            <person name="Cheng J.F."/>
            <person name="Woyke T."/>
            <person name="Pelin A."/>
            <person name="Henrissat B."/>
            <person name="Reynolds N.K."/>
            <person name="Benny G.L."/>
            <person name="Smith M.E."/>
            <person name="James T.Y."/>
            <person name="Grigoriev I.V."/>
        </authorList>
    </citation>
    <scope>NUCLEOTIDE SEQUENCE [LARGE SCALE GENOMIC DNA]</scope>
</reference>
<evidence type="ECO:0000256" key="1">
    <source>
        <dbReference type="SAM" id="MobiDB-lite"/>
    </source>
</evidence>
<keyword evidence="2" id="KW-1133">Transmembrane helix</keyword>
<dbReference type="EMBL" id="KZ988475">
    <property type="protein sequence ID" value="RKP12112.1"/>
    <property type="molecule type" value="Genomic_DNA"/>
</dbReference>
<proteinExistence type="predicted"/>
<dbReference type="InterPro" id="IPR036869">
    <property type="entry name" value="J_dom_sf"/>
</dbReference>
<dbReference type="Gene3D" id="1.10.287.110">
    <property type="entry name" value="DnaJ domain"/>
    <property type="match status" value="1"/>
</dbReference>
<dbReference type="InterPro" id="IPR001623">
    <property type="entry name" value="DnaJ_domain"/>
</dbReference>
<dbReference type="CDD" id="cd06257">
    <property type="entry name" value="DnaJ"/>
    <property type="match status" value="1"/>
</dbReference>
<gene>
    <name evidence="3" type="ORF">BJ684DRAFT_21324</name>
</gene>
<dbReference type="SUPFAM" id="SSF46565">
    <property type="entry name" value="Chaperone J-domain"/>
    <property type="match status" value="1"/>
</dbReference>
<organism evidence="3 4">
    <name type="scientific">Piptocephalis cylindrospora</name>
    <dbReference type="NCBI Taxonomy" id="1907219"/>
    <lineage>
        <taxon>Eukaryota</taxon>
        <taxon>Fungi</taxon>
        <taxon>Fungi incertae sedis</taxon>
        <taxon>Zoopagomycota</taxon>
        <taxon>Zoopagomycotina</taxon>
        <taxon>Zoopagomycetes</taxon>
        <taxon>Zoopagales</taxon>
        <taxon>Piptocephalidaceae</taxon>
        <taxon>Piptocephalis</taxon>
    </lineage>
</organism>
<sequence>MSPSLHDILRDKFPDWKNAPLPAQCSCLHPHPTCPFRALGMKGPVDRALAKSRYYDLCRILHPDIIGSDREGRAHFHRVSEAWRLLELRPMYAPSRSVLSTTRPSCSFQYGIGLSSGMDHRYGGHGPTAPSPPIRPARFLLNGTLIATVFVALGIVTTMKYCKEQYGHGRVTPSSSSSLSTAPPLQDERAIGRHLKLTEERARREGAEGAMNRFREEAKAHASLYPDRPSTKRDDV</sequence>
<keyword evidence="2" id="KW-0472">Membrane</keyword>
<name>A0A4P9Y0U2_9FUNG</name>
<evidence type="ECO:0000256" key="2">
    <source>
        <dbReference type="SAM" id="Phobius"/>
    </source>
</evidence>
<keyword evidence="2" id="KW-0812">Transmembrane</keyword>
<evidence type="ECO:0000313" key="3">
    <source>
        <dbReference type="EMBL" id="RKP12112.1"/>
    </source>
</evidence>
<evidence type="ECO:0000313" key="4">
    <source>
        <dbReference type="Proteomes" id="UP000267251"/>
    </source>
</evidence>
<feature type="transmembrane region" description="Helical" evidence="2">
    <location>
        <begin position="139"/>
        <end position="159"/>
    </location>
</feature>
<accession>A0A4P9Y0U2</accession>
<evidence type="ECO:0008006" key="5">
    <source>
        <dbReference type="Google" id="ProtNLM"/>
    </source>
</evidence>
<feature type="compositionally biased region" description="Basic and acidic residues" evidence="1">
    <location>
        <begin position="186"/>
        <end position="220"/>
    </location>
</feature>
<keyword evidence="4" id="KW-1185">Reference proteome</keyword>